<organism evidence="1 2">
    <name type="scientific">Gracilibacillus salinarum</name>
    <dbReference type="NCBI Taxonomy" id="2932255"/>
    <lineage>
        <taxon>Bacteria</taxon>
        <taxon>Bacillati</taxon>
        <taxon>Bacillota</taxon>
        <taxon>Bacilli</taxon>
        <taxon>Bacillales</taxon>
        <taxon>Bacillaceae</taxon>
        <taxon>Gracilibacillus</taxon>
    </lineage>
</organism>
<proteinExistence type="predicted"/>
<evidence type="ECO:0008006" key="3">
    <source>
        <dbReference type="Google" id="ProtNLM"/>
    </source>
</evidence>
<gene>
    <name evidence="1" type="ORF">MUN87_17225</name>
</gene>
<dbReference type="EMBL" id="CP095071">
    <property type="protein sequence ID" value="UOQ84416.1"/>
    <property type="molecule type" value="Genomic_DNA"/>
</dbReference>
<accession>A0ABY4GJ83</accession>
<name>A0ABY4GJ83_9BACI</name>
<dbReference type="Proteomes" id="UP000831537">
    <property type="component" value="Chromosome"/>
</dbReference>
<evidence type="ECO:0000313" key="2">
    <source>
        <dbReference type="Proteomes" id="UP000831537"/>
    </source>
</evidence>
<dbReference type="RefSeq" id="WP_244742128.1">
    <property type="nucleotide sequence ID" value="NZ_CP095071.1"/>
</dbReference>
<evidence type="ECO:0000313" key="1">
    <source>
        <dbReference type="EMBL" id="UOQ84416.1"/>
    </source>
</evidence>
<reference evidence="1 2" key="1">
    <citation type="submission" date="2022-04" db="EMBL/GenBank/DDBJ databases">
        <title>Gracilibacillus sp. isolated from saltern.</title>
        <authorList>
            <person name="Won M."/>
            <person name="Lee C.-M."/>
            <person name="Woen H.-Y."/>
            <person name="Kwon S.-W."/>
        </authorList>
    </citation>
    <scope>NUCLEOTIDE SEQUENCE [LARGE SCALE GENOMIC DNA]</scope>
    <source>
        <strain evidence="1 2">SSPM10-3</strain>
    </source>
</reference>
<keyword evidence="2" id="KW-1185">Reference proteome</keyword>
<sequence length="188" mass="22746">MNNTFVIESDASYSLNFLLYIQNMYLNHHFPREDQKFPYTTCEVAFETDFEEQFQKIWDKVQQRITEDHVMDTRIFWEEKDLFRQHLIKDYAAFFHIYDSFKVWWNSFAGRFTIERAVDEFGQSLYTDLANSLADKGIIPQKRLRISLLYDECMSIKNQYSPYFAVIPIEHFYTKLDELVHQVEKTII</sequence>
<protein>
    <recommendedName>
        <fullName evidence="3">Group-specific protein</fullName>
    </recommendedName>
</protein>